<accession>A0ACA9PI08</accession>
<organism evidence="1 2">
    <name type="scientific">Acaulospora colombiana</name>
    <dbReference type="NCBI Taxonomy" id="27376"/>
    <lineage>
        <taxon>Eukaryota</taxon>
        <taxon>Fungi</taxon>
        <taxon>Fungi incertae sedis</taxon>
        <taxon>Mucoromycota</taxon>
        <taxon>Glomeromycotina</taxon>
        <taxon>Glomeromycetes</taxon>
        <taxon>Diversisporales</taxon>
        <taxon>Acaulosporaceae</taxon>
        <taxon>Acaulospora</taxon>
    </lineage>
</organism>
<dbReference type="Proteomes" id="UP000789525">
    <property type="component" value="Unassembled WGS sequence"/>
</dbReference>
<protein>
    <submittedName>
        <fullName evidence="1">16496_t:CDS:1</fullName>
    </submittedName>
</protein>
<name>A0ACA9PI08_9GLOM</name>
<proteinExistence type="predicted"/>
<gene>
    <name evidence="1" type="ORF">ACOLOM_LOCUS10519</name>
</gene>
<dbReference type="EMBL" id="CAJVPT010034335">
    <property type="protein sequence ID" value="CAG8707628.1"/>
    <property type="molecule type" value="Genomic_DNA"/>
</dbReference>
<reference evidence="1" key="1">
    <citation type="submission" date="2021-06" db="EMBL/GenBank/DDBJ databases">
        <authorList>
            <person name="Kallberg Y."/>
            <person name="Tangrot J."/>
            <person name="Rosling A."/>
        </authorList>
    </citation>
    <scope>NUCLEOTIDE SEQUENCE</scope>
    <source>
        <strain evidence="1">CL356</strain>
    </source>
</reference>
<feature type="non-terminal residue" evidence="1">
    <location>
        <position position="549"/>
    </location>
</feature>
<feature type="non-terminal residue" evidence="1">
    <location>
        <position position="1"/>
    </location>
</feature>
<sequence length="549" mass="61202">PSLGLMLSDDSDGDVPLLEKIKKNPNRSNLLVESPKDISMDYSPTTEGLDLGNMEGPFGEQPMVADQKDNERNEIRDEIKSGKDDQILSSLGGKASTAPELTLDTNRLQESIRKASSSGNSKPKSGVPRPILPNNTSQLPSLGQNTSTHEDVSMDVDGDDPLPNPVEFIRNALSDTVISPATPIDTSSWEPIRLGLQSKAGIDWLCQGRLQNATQEFEPPGFKWIRRKDFEIKSLRAVSQLPILRYNYRPSQHAIFSGSERNDQGILDAFTQYLSQNNLLYPNPLKCGIADTGYPESKLCFYPSQPSFAASFLSVPKEPELRQGPIHLLITVLHLGRGKQQVYPSPSLKIRPKYDIFGSVSRLGSPWIQRGLRILNFPDELKAFLKQRPGGAYTLFTMENSNFRTKPLSKIEEKQPIQQTFEQGLGGVLTFTTRGILESHSRFRDILDCVTKSDVWMAYISPLVVGWIYRASFEGPDESDIKLGKLELTPTPPNPWKTDDLARWFDHTSSLSHPEIALKSQEDIDEAILAYAEGALDELTESPPRKPEL</sequence>
<keyword evidence="2" id="KW-1185">Reference proteome</keyword>
<evidence type="ECO:0000313" key="1">
    <source>
        <dbReference type="EMBL" id="CAG8707628.1"/>
    </source>
</evidence>
<evidence type="ECO:0000313" key="2">
    <source>
        <dbReference type="Proteomes" id="UP000789525"/>
    </source>
</evidence>
<comment type="caution">
    <text evidence="1">The sequence shown here is derived from an EMBL/GenBank/DDBJ whole genome shotgun (WGS) entry which is preliminary data.</text>
</comment>